<dbReference type="Proteomes" id="UP000005239">
    <property type="component" value="Unassembled WGS sequence"/>
</dbReference>
<keyword evidence="2" id="KW-0732">Signal</keyword>
<feature type="region of interest" description="Disordered" evidence="1">
    <location>
        <begin position="102"/>
        <end position="130"/>
    </location>
</feature>
<reference evidence="3" key="2">
    <citation type="submission" date="2022-06" db="UniProtKB">
        <authorList>
            <consortium name="EnsemblMetazoa"/>
        </authorList>
    </citation>
    <scope>IDENTIFICATION</scope>
    <source>
        <strain evidence="3">PS312</strain>
    </source>
</reference>
<gene>
    <name evidence="3" type="primary">WBGene00272135</name>
</gene>
<accession>A0A8R1YRK9</accession>
<keyword evidence="4" id="KW-1185">Reference proteome</keyword>
<feature type="signal peptide" evidence="2">
    <location>
        <begin position="1"/>
        <end position="18"/>
    </location>
</feature>
<feature type="chain" id="PRO_5043983014" evidence="2">
    <location>
        <begin position="19"/>
        <end position="161"/>
    </location>
</feature>
<feature type="compositionally biased region" description="Pro residues" evidence="1">
    <location>
        <begin position="112"/>
        <end position="126"/>
    </location>
</feature>
<evidence type="ECO:0000256" key="2">
    <source>
        <dbReference type="SAM" id="SignalP"/>
    </source>
</evidence>
<dbReference type="EnsemblMetazoa" id="PPA33766.1">
    <property type="protein sequence ID" value="PPA33766.1"/>
    <property type="gene ID" value="WBGene00272135"/>
</dbReference>
<accession>A0A2A6BFX9</accession>
<organism evidence="3 4">
    <name type="scientific">Pristionchus pacificus</name>
    <name type="common">Parasitic nematode worm</name>
    <dbReference type="NCBI Taxonomy" id="54126"/>
    <lineage>
        <taxon>Eukaryota</taxon>
        <taxon>Metazoa</taxon>
        <taxon>Ecdysozoa</taxon>
        <taxon>Nematoda</taxon>
        <taxon>Chromadorea</taxon>
        <taxon>Rhabditida</taxon>
        <taxon>Rhabditina</taxon>
        <taxon>Diplogasteromorpha</taxon>
        <taxon>Diplogasteroidea</taxon>
        <taxon>Neodiplogasteridae</taxon>
        <taxon>Pristionchus</taxon>
    </lineage>
</organism>
<protein>
    <submittedName>
        <fullName evidence="3">Uncharacterized protein</fullName>
    </submittedName>
</protein>
<proteinExistence type="predicted"/>
<evidence type="ECO:0000313" key="3">
    <source>
        <dbReference type="EnsemblMetazoa" id="PPA33766.1"/>
    </source>
</evidence>
<dbReference type="AlphaFoldDB" id="A0A2A6BFX9"/>
<name>A0A2A6BFX9_PRIPA</name>
<evidence type="ECO:0000313" key="4">
    <source>
        <dbReference type="Proteomes" id="UP000005239"/>
    </source>
</evidence>
<reference evidence="4" key="1">
    <citation type="journal article" date="2008" name="Nat. Genet.">
        <title>The Pristionchus pacificus genome provides a unique perspective on nematode lifestyle and parasitism.</title>
        <authorList>
            <person name="Dieterich C."/>
            <person name="Clifton S.W."/>
            <person name="Schuster L.N."/>
            <person name="Chinwalla A."/>
            <person name="Delehaunty K."/>
            <person name="Dinkelacker I."/>
            <person name="Fulton L."/>
            <person name="Fulton R."/>
            <person name="Godfrey J."/>
            <person name="Minx P."/>
            <person name="Mitreva M."/>
            <person name="Roeseler W."/>
            <person name="Tian H."/>
            <person name="Witte H."/>
            <person name="Yang S.P."/>
            <person name="Wilson R.K."/>
            <person name="Sommer R.J."/>
        </authorList>
    </citation>
    <scope>NUCLEOTIDE SEQUENCE [LARGE SCALE GENOMIC DNA]</scope>
    <source>
        <strain evidence="4">PS312</strain>
    </source>
</reference>
<sequence length="161" mass="16738">MIVVVIFAFVLIRPTTLTCPSCDPREACCHYCSLPAPSYSSPISPCPAHCIPTNTAPIAGGWPMSLPGLLPESPHSPIAPTPSIPLDSLTPMNHAGAASVPIVAADTQSPTQPSPLPIPSHEPQPGLPSTQILAVTPYTVVTREQSVTHSQTAPQSGIRPS</sequence>
<evidence type="ECO:0000256" key="1">
    <source>
        <dbReference type="SAM" id="MobiDB-lite"/>
    </source>
</evidence>